<organism evidence="3 4">
    <name type="scientific">Rhodotorula diobovata</name>
    <dbReference type="NCBI Taxonomy" id="5288"/>
    <lineage>
        <taxon>Eukaryota</taxon>
        <taxon>Fungi</taxon>
        <taxon>Dikarya</taxon>
        <taxon>Basidiomycota</taxon>
        <taxon>Pucciniomycotina</taxon>
        <taxon>Microbotryomycetes</taxon>
        <taxon>Sporidiobolales</taxon>
        <taxon>Sporidiobolaceae</taxon>
        <taxon>Rhodotorula</taxon>
    </lineage>
</organism>
<accession>A0A5C5G5Q8</accession>
<evidence type="ECO:0000256" key="2">
    <source>
        <dbReference type="SAM" id="Phobius"/>
    </source>
</evidence>
<name>A0A5C5G5Q8_9BASI</name>
<evidence type="ECO:0000313" key="4">
    <source>
        <dbReference type="Proteomes" id="UP000311382"/>
    </source>
</evidence>
<keyword evidence="2" id="KW-1133">Transmembrane helix</keyword>
<feature type="region of interest" description="Disordered" evidence="1">
    <location>
        <begin position="1"/>
        <end position="69"/>
    </location>
</feature>
<evidence type="ECO:0000313" key="3">
    <source>
        <dbReference type="EMBL" id="TNY24388.1"/>
    </source>
</evidence>
<evidence type="ECO:0000256" key="1">
    <source>
        <dbReference type="SAM" id="MobiDB-lite"/>
    </source>
</evidence>
<comment type="caution">
    <text evidence="3">The sequence shown here is derived from an EMBL/GenBank/DDBJ whole genome shotgun (WGS) entry which is preliminary data.</text>
</comment>
<protein>
    <submittedName>
        <fullName evidence="3">Uncharacterized protein</fullName>
    </submittedName>
</protein>
<dbReference type="OrthoDB" id="2524294at2759"/>
<dbReference type="Proteomes" id="UP000311382">
    <property type="component" value="Unassembled WGS sequence"/>
</dbReference>
<proteinExistence type="predicted"/>
<keyword evidence="4" id="KW-1185">Reference proteome</keyword>
<sequence>MGRTRNDDDTEPASQGMERGSSTGVEPAAASPTISLRPSFSESASSPTSSQTRSAPKAASAGESHLRRRSSLSNLHSAVVVEVTVPDAPASSAMQRVSSLTSFMQGAAPVDKNEVRARAKGAPDKPGRLGTRPLPVLLGRSRRRLYTSLARLAGLACLALAFVYLCRLAAAPLLPKVGGERLLITLETVPYPLSTHPRTPRTADQRTLSFADYLTTRLGSHFSSPAGNLPGRSKPGSQLWLTTATNQSVAMGARHLVAFIERLETTGGPSAFALSRAVGNSPHAPLAALENRAQHSTKRVVVTLCQDEACMEFCRRDPTLFCFGGFFDGRRHRRGATAKVAGTGATAAEIIKLEGILEAVQSGRRVFWVDDGTYFKEDPVPYMGDLGSFDLQIPESWTTGRPNSGFSFFAPTQRVISLLERLLTIARHMRQKDRDGWAATNLLLDPTGEQQYKKRVPPAHKPGLDENLFDDEPDSAAASYGQAHFESPWDGGIDVRVLNPRRFKTSEGRLGRRLFGFEETRNREALYWHCACCGDLFDNDYIAGALEYHQPSITYSLPSNSTEPSFPLVLRVSELRGKPAEIQYAISLLLQIAHDSGRVLVPPLTGFVRKREHGRITETEKYAWRIIPAPLWAHPNRAATGAAAAAEGVKRPPVGVDVREPGFVQHAVEWLRTEHGDDHGARQLVTELETPLVLDLREINSLKALIQGLTQPFWSTERVVEIEKLEQFRGKKGWEVREEFDGLSMCRTDVERADAGSSCEQLCPL</sequence>
<keyword evidence="2" id="KW-0812">Transmembrane</keyword>
<gene>
    <name evidence="3" type="ORF">DMC30DRAFT_165879</name>
</gene>
<keyword evidence="2" id="KW-0472">Membrane</keyword>
<feature type="transmembrane region" description="Helical" evidence="2">
    <location>
        <begin position="149"/>
        <end position="170"/>
    </location>
</feature>
<dbReference type="AlphaFoldDB" id="A0A5C5G5Q8"/>
<reference evidence="3 4" key="1">
    <citation type="submission" date="2019-03" db="EMBL/GenBank/DDBJ databases">
        <title>Rhodosporidium diobovatum UCD-FST 08-225 genome sequencing, assembly, and annotation.</title>
        <authorList>
            <person name="Fakankun I.U."/>
            <person name="Fristensky B."/>
            <person name="Levin D.B."/>
        </authorList>
    </citation>
    <scope>NUCLEOTIDE SEQUENCE [LARGE SCALE GENOMIC DNA]</scope>
    <source>
        <strain evidence="3 4">UCD-FST 08-225</strain>
    </source>
</reference>
<feature type="compositionally biased region" description="Low complexity" evidence="1">
    <location>
        <begin position="35"/>
        <end position="55"/>
    </location>
</feature>
<dbReference type="EMBL" id="SOZI01000003">
    <property type="protein sequence ID" value="TNY24388.1"/>
    <property type="molecule type" value="Genomic_DNA"/>
</dbReference>